<proteinExistence type="predicted"/>
<dbReference type="KEGG" id="mgor:H0P51_19800"/>
<accession>A0A7D6HML3</accession>
<organism evidence="1 2">
    <name type="scientific">Mycobacterium vicinigordonae</name>
    <dbReference type="NCBI Taxonomy" id="1719132"/>
    <lineage>
        <taxon>Bacteria</taxon>
        <taxon>Bacillati</taxon>
        <taxon>Actinomycetota</taxon>
        <taxon>Actinomycetes</taxon>
        <taxon>Mycobacteriales</taxon>
        <taxon>Mycobacteriaceae</taxon>
        <taxon>Mycobacterium</taxon>
    </lineage>
</organism>
<gene>
    <name evidence="1" type="ORF">H0P51_19800</name>
</gene>
<dbReference type="EMBL" id="CP059165">
    <property type="protein sequence ID" value="QLL06011.1"/>
    <property type="molecule type" value="Genomic_DNA"/>
</dbReference>
<protein>
    <submittedName>
        <fullName evidence="1">Uncharacterized protein</fullName>
    </submittedName>
</protein>
<sequence length="93" mass="10208">MSTFEFHEPAARAAAKHWKEAANTLNSVAQAAAEITGRPWGGGEIGDAFNEQFEPDRRTVQQQATQQKKTVQSVEPVLTRAANVISEQSRNLT</sequence>
<evidence type="ECO:0000313" key="2">
    <source>
        <dbReference type="Proteomes" id="UP000510682"/>
    </source>
</evidence>
<dbReference type="RefSeq" id="WP_180914592.1">
    <property type="nucleotide sequence ID" value="NZ_CP059165.1"/>
</dbReference>
<reference evidence="2" key="2">
    <citation type="submission" date="2023-07" db="EMBL/GenBank/DDBJ databases">
        <title>Description of Mycobacterium gordonae subsp. intergordonae subsp.nov. and Mycobacterium gordonae subsp. gordonae subsp. nov.</title>
        <authorList>
            <person name="Huang H."/>
        </authorList>
    </citation>
    <scope>NUCLEOTIDE SEQUENCE [LARGE SCALE GENOMIC DNA]</scope>
    <source>
        <strain evidence="2">24</strain>
    </source>
</reference>
<dbReference type="Proteomes" id="UP000510682">
    <property type="component" value="Chromosome"/>
</dbReference>
<dbReference type="AlphaFoldDB" id="A0A7D6HML3"/>
<reference evidence="2" key="1">
    <citation type="submission" date="2020-07" db="EMBL/GenBank/DDBJ databases">
        <title>Description of Mycobacterium gordonae subsp. intergordonae subsp.nov. and Mycobacterium gordonae subsp. gordonae subsp. nov.</title>
        <authorList>
            <person name="Yu X."/>
        </authorList>
    </citation>
    <scope>NUCLEOTIDE SEQUENCE [LARGE SCALE GENOMIC DNA]</scope>
    <source>
        <strain evidence="2">24</strain>
    </source>
</reference>
<keyword evidence="2" id="KW-1185">Reference proteome</keyword>
<evidence type="ECO:0000313" key="1">
    <source>
        <dbReference type="EMBL" id="QLL06011.1"/>
    </source>
</evidence>
<dbReference type="Gene3D" id="1.10.287.1060">
    <property type="entry name" value="ESAT-6-like"/>
    <property type="match status" value="1"/>
</dbReference>
<name>A0A7D6HML3_9MYCO</name>